<feature type="domain" description="HipA-like C-terminal" evidence="3">
    <location>
        <begin position="158"/>
        <end position="379"/>
    </location>
</feature>
<evidence type="ECO:0000313" key="4">
    <source>
        <dbReference type="EMBL" id="CAB5001930.1"/>
    </source>
</evidence>
<dbReference type="PANTHER" id="PTHR37419">
    <property type="entry name" value="SERINE/THREONINE-PROTEIN KINASE TOXIN HIPA"/>
    <property type="match status" value="1"/>
</dbReference>
<dbReference type="InterPro" id="IPR052028">
    <property type="entry name" value="HipA_Ser/Thr_kinase"/>
</dbReference>
<sequence>MWTWLPGSRTPVPVGQVAAREGRFQFRYMLAYLENPAAISLYEPELPLRRGWIPPRENMTIAGVLKDASPDSWGQRVIIARLTGTRGSAAADVELDTLTYLLESGSNRIGGLDLQSNAETYVARSSGASLAELHTAAQDLVAGTLSPELAEALQYGTAIGGARPKAIIVDKDGGEWVAKFSLSTDLYPVVKAEAAGMRLAARVGIDVPEVRVVSAGGRDVLLVRRFDRPGDGTRRMMVSALTMLGFDDFLGARWSSYPELMDVLRKHAPSGTGLGRTLFERIAFNILITNIDDHARNHAAFWDGHHLTLTPAYDLLPHLRTSYEARQAMDIGRAPTPDQNGDRRSTRTTCVNAAGEYNLSGREAAEIFDRQIDVIAESWRDVADEVGLTREQADSLFGTTVLPPNALT</sequence>
<dbReference type="GO" id="GO:0004674">
    <property type="term" value="F:protein serine/threonine kinase activity"/>
    <property type="evidence" value="ECO:0007669"/>
    <property type="project" value="TreeGrafter"/>
</dbReference>
<dbReference type="Pfam" id="PF07804">
    <property type="entry name" value="HipA_C"/>
    <property type="match status" value="1"/>
</dbReference>
<organism evidence="4">
    <name type="scientific">freshwater metagenome</name>
    <dbReference type="NCBI Taxonomy" id="449393"/>
    <lineage>
        <taxon>unclassified sequences</taxon>
        <taxon>metagenomes</taxon>
        <taxon>ecological metagenomes</taxon>
    </lineage>
</organism>
<accession>A0A6J7P8R9</accession>
<reference evidence="4" key="1">
    <citation type="submission" date="2020-05" db="EMBL/GenBank/DDBJ databases">
        <authorList>
            <person name="Chiriac C."/>
            <person name="Salcher M."/>
            <person name="Ghai R."/>
            <person name="Kavagutti S V."/>
        </authorList>
    </citation>
    <scope>NUCLEOTIDE SEQUENCE</scope>
</reference>
<keyword evidence="1" id="KW-0808">Transferase</keyword>
<dbReference type="PANTHER" id="PTHR37419:SF8">
    <property type="entry name" value="TOXIN YJJJ"/>
    <property type="match status" value="1"/>
</dbReference>
<evidence type="ECO:0000256" key="1">
    <source>
        <dbReference type="ARBA" id="ARBA00022679"/>
    </source>
</evidence>
<gene>
    <name evidence="4" type="ORF">UFOPK3957_01630</name>
</gene>
<evidence type="ECO:0000256" key="2">
    <source>
        <dbReference type="ARBA" id="ARBA00022777"/>
    </source>
</evidence>
<dbReference type="GO" id="GO:0005829">
    <property type="term" value="C:cytosol"/>
    <property type="evidence" value="ECO:0007669"/>
    <property type="project" value="TreeGrafter"/>
</dbReference>
<name>A0A6J7P8R9_9ZZZZ</name>
<keyword evidence="2" id="KW-0418">Kinase</keyword>
<evidence type="ECO:0000259" key="3">
    <source>
        <dbReference type="Pfam" id="PF07804"/>
    </source>
</evidence>
<dbReference type="AlphaFoldDB" id="A0A6J7P8R9"/>
<dbReference type="InterPro" id="IPR012893">
    <property type="entry name" value="HipA-like_C"/>
</dbReference>
<dbReference type="EMBL" id="CAFBOM010000318">
    <property type="protein sequence ID" value="CAB5001930.1"/>
    <property type="molecule type" value="Genomic_DNA"/>
</dbReference>
<proteinExistence type="predicted"/>
<protein>
    <submittedName>
        <fullName evidence="4">Unannotated protein</fullName>
    </submittedName>
</protein>